<reference evidence="1 2" key="1">
    <citation type="submission" date="2024-01" db="EMBL/GenBank/DDBJ databases">
        <authorList>
            <person name="Waweru B."/>
        </authorList>
    </citation>
    <scope>NUCLEOTIDE SEQUENCE [LARGE SCALE GENOMIC DNA]</scope>
</reference>
<accession>A0AAV1R473</accession>
<proteinExistence type="predicted"/>
<organism evidence="1 2">
    <name type="scientific">Dovyalis caffra</name>
    <dbReference type="NCBI Taxonomy" id="77055"/>
    <lineage>
        <taxon>Eukaryota</taxon>
        <taxon>Viridiplantae</taxon>
        <taxon>Streptophyta</taxon>
        <taxon>Embryophyta</taxon>
        <taxon>Tracheophyta</taxon>
        <taxon>Spermatophyta</taxon>
        <taxon>Magnoliopsida</taxon>
        <taxon>eudicotyledons</taxon>
        <taxon>Gunneridae</taxon>
        <taxon>Pentapetalae</taxon>
        <taxon>rosids</taxon>
        <taxon>fabids</taxon>
        <taxon>Malpighiales</taxon>
        <taxon>Salicaceae</taxon>
        <taxon>Flacourtieae</taxon>
        <taxon>Dovyalis</taxon>
    </lineage>
</organism>
<sequence>MELGKGKDQPLPLFYEIVRYFFFEYKMILFRPPPRGSGAERDARVRDAEGRVSYRGEKEPFFRPLHSQLIAKPSMLNKAQPYGARKKEGKRLLPSGHLLRPNSPTLAYRTTSMHEVGGREEIQFGLVHRHMR</sequence>
<evidence type="ECO:0000313" key="1">
    <source>
        <dbReference type="EMBL" id="CAK7328708.1"/>
    </source>
</evidence>
<gene>
    <name evidence="1" type="ORF">DCAF_LOCUS6440</name>
</gene>
<protein>
    <submittedName>
        <fullName evidence="1">Uncharacterized protein</fullName>
    </submittedName>
</protein>
<dbReference type="EMBL" id="CAWUPB010000903">
    <property type="protein sequence ID" value="CAK7328708.1"/>
    <property type="molecule type" value="Genomic_DNA"/>
</dbReference>
<evidence type="ECO:0000313" key="2">
    <source>
        <dbReference type="Proteomes" id="UP001314170"/>
    </source>
</evidence>
<comment type="caution">
    <text evidence="1">The sequence shown here is derived from an EMBL/GenBank/DDBJ whole genome shotgun (WGS) entry which is preliminary data.</text>
</comment>
<name>A0AAV1R473_9ROSI</name>
<dbReference type="AlphaFoldDB" id="A0AAV1R473"/>
<dbReference type="Proteomes" id="UP001314170">
    <property type="component" value="Unassembled WGS sequence"/>
</dbReference>
<keyword evidence="2" id="KW-1185">Reference proteome</keyword>